<dbReference type="AlphaFoldDB" id="A0A1I8C0G7"/>
<name>A0A1I8C0G7_MELHA</name>
<accession>A0A1I8C0G7</accession>
<dbReference type="WBParaSite" id="MhA1_Contig813.frz3.gene3">
    <property type="protein sequence ID" value="MhA1_Contig813.frz3.gene3"/>
    <property type="gene ID" value="MhA1_Contig813.frz3.gene3"/>
</dbReference>
<sequence>MSKTFLDATNFTKRCHYAELYNLPLLKNACIKSISANRNNFLISNEWNEFKGNNSPMAIQLLESALKNSTSALC</sequence>
<proteinExistence type="predicted"/>
<dbReference type="Gene3D" id="1.25.40.420">
    <property type="match status" value="1"/>
</dbReference>
<protein>
    <submittedName>
        <fullName evidence="2">BTB domain-containing protein</fullName>
    </submittedName>
</protein>
<keyword evidence="1" id="KW-1185">Reference proteome</keyword>
<dbReference type="Proteomes" id="UP000095281">
    <property type="component" value="Unplaced"/>
</dbReference>
<evidence type="ECO:0000313" key="1">
    <source>
        <dbReference type="Proteomes" id="UP000095281"/>
    </source>
</evidence>
<evidence type="ECO:0000313" key="2">
    <source>
        <dbReference type="WBParaSite" id="MhA1_Contig813.frz3.gene3"/>
    </source>
</evidence>
<reference evidence="2" key="1">
    <citation type="submission" date="2016-11" db="UniProtKB">
        <authorList>
            <consortium name="WormBaseParasite"/>
        </authorList>
    </citation>
    <scope>IDENTIFICATION</scope>
</reference>
<organism evidence="1 2">
    <name type="scientific">Meloidogyne hapla</name>
    <name type="common">Root-knot nematode worm</name>
    <dbReference type="NCBI Taxonomy" id="6305"/>
    <lineage>
        <taxon>Eukaryota</taxon>
        <taxon>Metazoa</taxon>
        <taxon>Ecdysozoa</taxon>
        <taxon>Nematoda</taxon>
        <taxon>Chromadorea</taxon>
        <taxon>Rhabditida</taxon>
        <taxon>Tylenchina</taxon>
        <taxon>Tylenchomorpha</taxon>
        <taxon>Tylenchoidea</taxon>
        <taxon>Meloidogynidae</taxon>
        <taxon>Meloidogyninae</taxon>
        <taxon>Meloidogyne</taxon>
    </lineage>
</organism>